<keyword evidence="7" id="KW-1185">Reference proteome</keyword>
<feature type="binding site" evidence="2">
    <location>
        <position position="59"/>
    </location>
    <ligand>
        <name>Fe cation</name>
        <dbReference type="ChEBI" id="CHEBI:24875"/>
    </ligand>
</feature>
<feature type="binding site" evidence="2">
    <location>
        <position position="57"/>
    </location>
    <ligand>
        <name>Fe cation</name>
        <dbReference type="ChEBI" id="CHEBI:24875"/>
    </ligand>
</feature>
<name>K6ZM62_9ALTE</name>
<feature type="binding site" evidence="2">
    <location>
        <position position="101"/>
    </location>
    <ligand>
        <name>Fe cation</name>
        <dbReference type="ChEBI" id="CHEBI:24875"/>
    </ligand>
</feature>
<evidence type="ECO:0000313" key="7">
    <source>
        <dbReference type="Proteomes" id="UP000006322"/>
    </source>
</evidence>
<dbReference type="SUPFAM" id="SSF51182">
    <property type="entry name" value="RmlC-like cupins"/>
    <property type="match status" value="1"/>
</dbReference>
<dbReference type="Pfam" id="PF02678">
    <property type="entry name" value="Pirin"/>
    <property type="match status" value="1"/>
</dbReference>
<dbReference type="InterPro" id="IPR003829">
    <property type="entry name" value="Pirin_N_dom"/>
</dbReference>
<dbReference type="GO" id="GO:0046872">
    <property type="term" value="F:metal ion binding"/>
    <property type="evidence" value="ECO:0007669"/>
    <property type="project" value="UniProtKB-KW"/>
</dbReference>
<comment type="caution">
    <text evidence="6">The sequence shown here is derived from an EMBL/GenBank/DDBJ whole genome shotgun (WGS) entry which is preliminary data.</text>
</comment>
<protein>
    <submittedName>
        <fullName evidence="6">Pirin-like protein PM1685</fullName>
    </submittedName>
</protein>
<dbReference type="InterPro" id="IPR041602">
    <property type="entry name" value="Quercetinase_C"/>
</dbReference>
<gene>
    <name evidence="6" type="ORF">GPLA_0475</name>
</gene>
<keyword evidence="2" id="KW-0479">Metal-binding</keyword>
<reference evidence="7" key="1">
    <citation type="journal article" date="2014" name="Environ. Microbiol.">
        <title>Comparative genomics of the marine bacterial genus Glaciecola reveals the high degree of genomic diversity and genomic characteristic for cold adaptation.</title>
        <authorList>
            <person name="Qin Q.L."/>
            <person name="Xie B.B."/>
            <person name="Yu Y."/>
            <person name="Shu Y.L."/>
            <person name="Rong J.C."/>
            <person name="Zhang Y.J."/>
            <person name="Zhao D.L."/>
            <person name="Chen X.L."/>
            <person name="Zhang X.Y."/>
            <person name="Chen B."/>
            <person name="Zhou B.C."/>
            <person name="Zhang Y.Z."/>
        </authorList>
    </citation>
    <scope>NUCLEOTIDE SEQUENCE [LARGE SCALE GENOMIC DNA]</scope>
    <source>
        <strain evidence="7">LMG 21857</strain>
    </source>
</reference>
<organism evidence="6 7">
    <name type="scientific">Paraglaciecola polaris LMG 21857</name>
    <dbReference type="NCBI Taxonomy" id="1129793"/>
    <lineage>
        <taxon>Bacteria</taxon>
        <taxon>Pseudomonadati</taxon>
        <taxon>Pseudomonadota</taxon>
        <taxon>Gammaproteobacteria</taxon>
        <taxon>Alteromonadales</taxon>
        <taxon>Alteromonadaceae</taxon>
        <taxon>Paraglaciecola</taxon>
    </lineage>
</organism>
<dbReference type="AlphaFoldDB" id="K6ZM62"/>
<dbReference type="EMBL" id="BAER01000017">
    <property type="protein sequence ID" value="GAC31392.1"/>
    <property type="molecule type" value="Genomic_DNA"/>
</dbReference>
<sequence>MIDLRLAHERGQANFGWLDSKHTFSFGSYHDAKHMGYSALRVINDDKVEPGAGFGTHGHKDMEILSYVTQGVIAHKDSMGNVKHLPVGEFQLMSAGSGITHSEYNASDTDDLTFLQIWIVPDSQGGKPGYQQKDFGQAQGLTKIMTQTGQDGTLKVKQDASLSQLILAPGTSLTLAIDSERNTYIHQVVGEININQRCLKQGDGAKINQLTTLFLSNQGAQSASALVFDLP</sequence>
<dbReference type="STRING" id="1129793.GPLA_0475"/>
<evidence type="ECO:0000259" key="5">
    <source>
        <dbReference type="Pfam" id="PF17954"/>
    </source>
</evidence>
<dbReference type="InterPro" id="IPR014710">
    <property type="entry name" value="RmlC-like_jellyroll"/>
</dbReference>
<dbReference type="OrthoDB" id="9780903at2"/>
<feature type="binding site" evidence="2">
    <location>
        <position position="103"/>
    </location>
    <ligand>
        <name>Fe cation</name>
        <dbReference type="ChEBI" id="CHEBI:24875"/>
    </ligand>
</feature>
<keyword evidence="2" id="KW-0408">Iron</keyword>
<dbReference type="RefSeq" id="WP_007103198.1">
    <property type="nucleotide sequence ID" value="NZ_BAER01000017.1"/>
</dbReference>
<dbReference type="PANTHER" id="PTHR43212">
    <property type="entry name" value="QUERCETIN 2,3-DIOXYGENASE"/>
    <property type="match status" value="1"/>
</dbReference>
<comment type="similarity">
    <text evidence="1 3">Belongs to the pirin family.</text>
</comment>
<evidence type="ECO:0000259" key="4">
    <source>
        <dbReference type="Pfam" id="PF02678"/>
    </source>
</evidence>
<proteinExistence type="inferred from homology"/>
<dbReference type="CDD" id="cd02910">
    <property type="entry name" value="cupin_Yhhw_N"/>
    <property type="match status" value="1"/>
</dbReference>
<evidence type="ECO:0000256" key="3">
    <source>
        <dbReference type="RuleBase" id="RU003457"/>
    </source>
</evidence>
<evidence type="ECO:0000256" key="2">
    <source>
        <dbReference type="PIRSR" id="PIRSR006232-1"/>
    </source>
</evidence>
<comment type="cofactor">
    <cofactor evidence="2">
        <name>Fe cation</name>
        <dbReference type="ChEBI" id="CHEBI:24875"/>
    </cofactor>
    <text evidence="2">Binds 1 Fe cation per subunit.</text>
</comment>
<dbReference type="InterPro" id="IPR011051">
    <property type="entry name" value="RmlC_Cupin_sf"/>
</dbReference>
<dbReference type="Proteomes" id="UP000006322">
    <property type="component" value="Unassembled WGS sequence"/>
</dbReference>
<dbReference type="PIRSF" id="PIRSF006232">
    <property type="entry name" value="Pirin"/>
    <property type="match status" value="1"/>
</dbReference>
<dbReference type="InterPro" id="IPR012093">
    <property type="entry name" value="Pirin"/>
</dbReference>
<evidence type="ECO:0000313" key="6">
    <source>
        <dbReference type="EMBL" id="GAC31392.1"/>
    </source>
</evidence>
<feature type="domain" description="Pirin N-terminal" evidence="4">
    <location>
        <begin position="8"/>
        <end position="119"/>
    </location>
</feature>
<feature type="domain" description="Quercetin 2,3-dioxygenase C-terminal cupin" evidence="5">
    <location>
        <begin position="144"/>
        <end position="230"/>
    </location>
</feature>
<dbReference type="Pfam" id="PF17954">
    <property type="entry name" value="Pirin_C_2"/>
    <property type="match status" value="1"/>
</dbReference>
<evidence type="ECO:0000256" key="1">
    <source>
        <dbReference type="ARBA" id="ARBA00008416"/>
    </source>
</evidence>
<dbReference type="PANTHER" id="PTHR43212:SF3">
    <property type="entry name" value="QUERCETIN 2,3-DIOXYGENASE"/>
    <property type="match status" value="1"/>
</dbReference>
<accession>K6ZM62</accession>
<dbReference type="Gene3D" id="2.60.120.10">
    <property type="entry name" value="Jelly Rolls"/>
    <property type="match status" value="2"/>
</dbReference>